<dbReference type="Proteomes" id="UP000326396">
    <property type="component" value="Linkage Group LG7"/>
</dbReference>
<accession>A0A5N6M1N0</accession>
<name>A0A5N6M1N0_9ASTR</name>
<keyword evidence="2" id="KW-1185">Reference proteome</keyword>
<dbReference type="EMBL" id="SZYD01000017">
    <property type="protein sequence ID" value="KAD3067824.1"/>
    <property type="molecule type" value="Genomic_DNA"/>
</dbReference>
<reference evidence="1 2" key="1">
    <citation type="submission" date="2019-05" db="EMBL/GenBank/DDBJ databases">
        <title>Mikania micrantha, genome provides insights into the molecular mechanism of rapid growth.</title>
        <authorList>
            <person name="Liu B."/>
        </authorList>
    </citation>
    <scope>NUCLEOTIDE SEQUENCE [LARGE SCALE GENOMIC DNA]</scope>
    <source>
        <strain evidence="1">NLD-2019</strain>
        <tissue evidence="1">Leaf</tissue>
    </source>
</reference>
<gene>
    <name evidence="1" type="ORF">E3N88_35704</name>
</gene>
<dbReference type="AlphaFoldDB" id="A0A5N6M1N0"/>
<evidence type="ECO:0000313" key="1">
    <source>
        <dbReference type="EMBL" id="KAD3067824.1"/>
    </source>
</evidence>
<organism evidence="1 2">
    <name type="scientific">Mikania micrantha</name>
    <name type="common">bitter vine</name>
    <dbReference type="NCBI Taxonomy" id="192012"/>
    <lineage>
        <taxon>Eukaryota</taxon>
        <taxon>Viridiplantae</taxon>
        <taxon>Streptophyta</taxon>
        <taxon>Embryophyta</taxon>
        <taxon>Tracheophyta</taxon>
        <taxon>Spermatophyta</taxon>
        <taxon>Magnoliopsida</taxon>
        <taxon>eudicotyledons</taxon>
        <taxon>Gunneridae</taxon>
        <taxon>Pentapetalae</taxon>
        <taxon>asterids</taxon>
        <taxon>campanulids</taxon>
        <taxon>Asterales</taxon>
        <taxon>Asteraceae</taxon>
        <taxon>Asteroideae</taxon>
        <taxon>Heliantheae alliance</taxon>
        <taxon>Eupatorieae</taxon>
        <taxon>Mikania</taxon>
    </lineage>
</organism>
<protein>
    <submittedName>
        <fullName evidence="1">Uncharacterized protein</fullName>
    </submittedName>
</protein>
<proteinExistence type="predicted"/>
<evidence type="ECO:0000313" key="2">
    <source>
        <dbReference type="Proteomes" id="UP000326396"/>
    </source>
</evidence>
<sequence>MSLHVSIVRIEKARRAVLASTGRLAFKSLSYVAGNVCTMNETGRTGQYSPSCSQSLAQGKKFKSVELAETE</sequence>
<comment type="caution">
    <text evidence="1">The sequence shown here is derived from an EMBL/GenBank/DDBJ whole genome shotgun (WGS) entry which is preliminary data.</text>
</comment>